<keyword evidence="2" id="KW-1185">Reference proteome</keyword>
<evidence type="ECO:0008006" key="3">
    <source>
        <dbReference type="Google" id="ProtNLM"/>
    </source>
</evidence>
<dbReference type="EMBL" id="KE124960">
    <property type="protein sequence ID" value="EPB74004.1"/>
    <property type="molecule type" value="Genomic_DNA"/>
</dbReference>
<sequence length="111" mass="12370">MFSQYQGKDISSPGEVFNDFLNNYLIQIDMNRLEVRRHGTVTSNPVYSGDDLLLGYADLVRATNTEIGCAMNMCSGPDGEPVITFYCLLNGKTIKENEEIYQGTTVNEGDM</sequence>
<name>A0A0D6LQ49_9BILA</name>
<accession>A0A0D6LQ49</accession>
<reference evidence="1 2" key="1">
    <citation type="submission" date="2013-05" db="EMBL/GenBank/DDBJ databases">
        <title>Draft genome of the parasitic nematode Anyclostoma ceylanicum.</title>
        <authorList>
            <person name="Mitreva M."/>
        </authorList>
    </citation>
    <scope>NUCLEOTIDE SEQUENCE [LARGE SCALE GENOMIC DNA]</scope>
</reference>
<dbReference type="Proteomes" id="UP000054495">
    <property type="component" value="Unassembled WGS sequence"/>
</dbReference>
<gene>
    <name evidence="1" type="ORF">ANCCEY_06890</name>
</gene>
<evidence type="ECO:0000313" key="1">
    <source>
        <dbReference type="EMBL" id="EPB74004.1"/>
    </source>
</evidence>
<dbReference type="AlphaFoldDB" id="A0A0D6LQ49"/>
<dbReference type="InterPro" id="IPR035940">
    <property type="entry name" value="CAP_sf"/>
</dbReference>
<evidence type="ECO:0000313" key="2">
    <source>
        <dbReference type="Proteomes" id="UP000054495"/>
    </source>
</evidence>
<proteinExistence type="predicted"/>
<protein>
    <recommendedName>
        <fullName evidence="3">SCP domain-containing protein</fullName>
    </recommendedName>
</protein>
<organism evidence="1 2">
    <name type="scientific">Ancylostoma ceylanicum</name>
    <dbReference type="NCBI Taxonomy" id="53326"/>
    <lineage>
        <taxon>Eukaryota</taxon>
        <taxon>Metazoa</taxon>
        <taxon>Ecdysozoa</taxon>
        <taxon>Nematoda</taxon>
        <taxon>Chromadorea</taxon>
        <taxon>Rhabditida</taxon>
        <taxon>Rhabditina</taxon>
        <taxon>Rhabditomorpha</taxon>
        <taxon>Strongyloidea</taxon>
        <taxon>Ancylostomatidae</taxon>
        <taxon>Ancylostomatinae</taxon>
        <taxon>Ancylostoma</taxon>
    </lineage>
</organism>
<dbReference type="SUPFAM" id="SSF55797">
    <property type="entry name" value="PR-1-like"/>
    <property type="match status" value="1"/>
</dbReference>
<dbReference type="Gene3D" id="3.40.33.10">
    <property type="entry name" value="CAP"/>
    <property type="match status" value="1"/>
</dbReference>